<reference evidence="3 4" key="1">
    <citation type="journal article" date="2023" name="Commun. Biol.">
        <title>Genome analysis of Parmales, the sister group of diatoms, reveals the evolutionary specialization of diatoms from phago-mixotrophs to photoautotrophs.</title>
        <authorList>
            <person name="Ban H."/>
            <person name="Sato S."/>
            <person name="Yoshikawa S."/>
            <person name="Yamada K."/>
            <person name="Nakamura Y."/>
            <person name="Ichinomiya M."/>
            <person name="Sato N."/>
            <person name="Blanc-Mathieu R."/>
            <person name="Endo H."/>
            <person name="Kuwata A."/>
            <person name="Ogata H."/>
        </authorList>
    </citation>
    <scope>NUCLEOTIDE SEQUENCE [LARGE SCALE GENOMIC DNA]</scope>
</reference>
<dbReference type="Proteomes" id="UP001165060">
    <property type="component" value="Unassembled WGS sequence"/>
</dbReference>
<keyword evidence="2" id="KW-0812">Transmembrane</keyword>
<name>A0ABQ6ND00_9STRA</name>
<protein>
    <submittedName>
        <fullName evidence="3">Uncharacterized protein</fullName>
    </submittedName>
</protein>
<evidence type="ECO:0000313" key="4">
    <source>
        <dbReference type="Proteomes" id="UP001165060"/>
    </source>
</evidence>
<feature type="compositionally biased region" description="Basic and acidic residues" evidence="1">
    <location>
        <begin position="1346"/>
        <end position="1355"/>
    </location>
</feature>
<feature type="compositionally biased region" description="Basic and acidic residues" evidence="1">
    <location>
        <begin position="1284"/>
        <end position="1303"/>
    </location>
</feature>
<feature type="transmembrane region" description="Helical" evidence="2">
    <location>
        <begin position="859"/>
        <end position="880"/>
    </location>
</feature>
<keyword evidence="2" id="KW-0472">Membrane</keyword>
<feature type="region of interest" description="Disordered" evidence="1">
    <location>
        <begin position="1319"/>
        <end position="1367"/>
    </location>
</feature>
<feature type="compositionally biased region" description="Gly residues" evidence="1">
    <location>
        <begin position="1385"/>
        <end position="1396"/>
    </location>
</feature>
<evidence type="ECO:0000256" key="1">
    <source>
        <dbReference type="SAM" id="MobiDB-lite"/>
    </source>
</evidence>
<feature type="region of interest" description="Disordered" evidence="1">
    <location>
        <begin position="1488"/>
        <end position="1527"/>
    </location>
</feature>
<organism evidence="3 4">
    <name type="scientific">Tetraparma gracilis</name>
    <dbReference type="NCBI Taxonomy" id="2962635"/>
    <lineage>
        <taxon>Eukaryota</taxon>
        <taxon>Sar</taxon>
        <taxon>Stramenopiles</taxon>
        <taxon>Ochrophyta</taxon>
        <taxon>Bolidophyceae</taxon>
        <taxon>Parmales</taxon>
        <taxon>Triparmaceae</taxon>
        <taxon>Tetraparma</taxon>
    </lineage>
</organism>
<evidence type="ECO:0000256" key="2">
    <source>
        <dbReference type="SAM" id="Phobius"/>
    </source>
</evidence>
<feature type="transmembrane region" description="Helical" evidence="2">
    <location>
        <begin position="1067"/>
        <end position="1085"/>
    </location>
</feature>
<dbReference type="Gene3D" id="3.30.530.20">
    <property type="match status" value="3"/>
</dbReference>
<feature type="transmembrane region" description="Helical" evidence="2">
    <location>
        <begin position="1016"/>
        <end position="1037"/>
    </location>
</feature>
<feature type="region of interest" description="Disordered" evidence="1">
    <location>
        <begin position="1385"/>
        <end position="1418"/>
    </location>
</feature>
<keyword evidence="2" id="KW-1133">Transmembrane helix</keyword>
<feature type="transmembrane region" description="Helical" evidence="2">
    <location>
        <begin position="1148"/>
        <end position="1173"/>
    </location>
</feature>
<dbReference type="EMBL" id="BRYB01006681">
    <property type="protein sequence ID" value="GMI54969.1"/>
    <property type="molecule type" value="Genomic_DNA"/>
</dbReference>
<feature type="transmembrane region" description="Helical" evidence="2">
    <location>
        <begin position="1105"/>
        <end position="1127"/>
    </location>
</feature>
<keyword evidence="4" id="KW-1185">Reference proteome</keyword>
<proteinExistence type="predicted"/>
<gene>
    <name evidence="3" type="ORF">TeGR_g10898</name>
</gene>
<sequence>MKGDGRTLQKSEMECDTSALEAAAYIFQFCSREQMKASDAAGDLQRMVAWANSPHDQVVATISKMPFPLQPREIVQRMLITEDEMGDLIIACDDIPEATVDFGVANNAVRASRKMLVRIEQDVNARNRCKMTLIEKISEDESKLVESLLKPRLLASTMDYMENMRMRFRRDDEIDRLDHAGTAASLTLRPHYSSTDQESIKTVTERFERYLDSEFEELESPDTFVKMSVVDLPASGGKEGTGIGRAVATIDASCEDCVAWVLNCCDRKRKEKHFLQNGNSDIRSVSGRQSHQVIVGSLCDLNIHGIRLREFISRLIWVRRDEKTLLVTVSSTDDPKTFPERGYARGSSTGLWKFQKLQEVDGAPQTRATFTQHDDLGGFGMSTKIGTDKLTLRRLNQLVSMRKQMDKSDQLNATAMKVHVGIIKRHPEVDSWGIAKGDPYTEVDNNLVKDGLSFLKKFEKAAKKKTITSHDYGVTHEIAFPKGERIAWGRSQTRVKASPEQVLAYMWIHRPRCKWRSGDEKRELLETKNDHHKVVYHRWKESVGVGLVQLDVSTRETEKPEKPGAPTEVSYLLVKAPCTHEKKPEMTRRSMGSVHSGKSKRSRGAFEALGRKVGRRRRSSAFKMLVRASISVAVHIRQVGPNECKLMYVTKIDLGGQLPAAFMREFLKQSIAESVRARDYFQEIKPLEECDITDGEALGFRLMQQQGKSKELKGEGEMATKGTGWTPRGGEFPWFTVFLAEVVKGRLSINRPVAERLDSLSHFDARRIGKNLGGALRQRKTPEGGVYQWKMQNPSMVELFEKYECLEAMVHEISQVVVKKALWGLAWRVGTGAGLNMLNVASDINVIVLYLGESGQESFGWALLMMLGMCLLLQLGAVFAQNRKNGNAFMWEALLVFTYMKPGVDAYRVATEKKMEAYQVFDIKTEQYLHRCIDLFAESIPGCSLQMLAYISLLRNNKSSGSALASIVISAVTTGYTAASISYGIDTDPEERRKNPRFYGYAPDEPRKRDIMFGSMVLNAAILLVVRSFVVVLLISADPVKCAVFGAVDFAIYVLPKIIRRDFMHQIPINGLPGIVFSFLIRLAVKVVTDFTGLVHSRHPGELGGAYWTFTITMSMVASLASCTIYNNSEAAWMENEDGERVRVVSEGSVYMMVGLMVAAWIFVFGVFVLNMVPEYRWSFLSMETGTEFAMGYWLEGADDEARGNIFSINEALWVEIRDDVQKWCLDNWWRWEEEQPAFFTYQWKCSIPDDMIPAEGLRDLVMAGGGHRRRSSIGAMFGIPSGRDSDMDSKVSTKGQEDKKEGWAWGSSMKKITAVVSPVMSPNGTPSPPSPKVRLSNPGAAGSAADRRRGRDSRASGNGGSVRETANLVSDFMRREEVAKVGTKRGGGFGVGGSPAGSPARVARGSHQGLVSGSPIGSPSLNTLRAVMGGMEKRAKTGSSRGLQDVDAFTSNFMQQASENTRIERGMGGKSNDDLTQSVRIDKKIAPMPRVEDSPEQGSKSVRFGGERNTEEAASPALRASPGSAKRVMVLDTVRPQDAVGLGLGGGGLEAFKMHASQRRVDMDEGW</sequence>
<dbReference type="InterPro" id="IPR023393">
    <property type="entry name" value="START-like_dom_sf"/>
</dbReference>
<dbReference type="SUPFAM" id="SSF55961">
    <property type="entry name" value="Bet v1-like"/>
    <property type="match status" value="2"/>
</dbReference>
<accession>A0ABQ6ND00</accession>
<evidence type="ECO:0000313" key="3">
    <source>
        <dbReference type="EMBL" id="GMI54969.1"/>
    </source>
</evidence>
<feature type="region of interest" description="Disordered" evidence="1">
    <location>
        <begin position="1273"/>
        <end position="1305"/>
    </location>
</feature>
<comment type="caution">
    <text evidence="3">The sequence shown here is derived from an EMBL/GenBank/DDBJ whole genome shotgun (WGS) entry which is preliminary data.</text>
</comment>